<feature type="domain" description="TonB-dependent receptor-like beta-barrel" evidence="14">
    <location>
        <begin position="273"/>
        <end position="721"/>
    </location>
</feature>
<keyword evidence="16" id="KW-0675">Receptor</keyword>
<evidence type="ECO:0000256" key="2">
    <source>
        <dbReference type="ARBA" id="ARBA00022448"/>
    </source>
</evidence>
<keyword evidence="5 11" id="KW-0812">Transmembrane</keyword>
<gene>
    <name evidence="16" type="ORF">HAD_10030</name>
</gene>
<accession>A0A069E7G8</accession>
<keyword evidence="17" id="KW-1185">Reference proteome</keyword>
<evidence type="ECO:0000256" key="11">
    <source>
        <dbReference type="PROSITE-ProRule" id="PRU01360"/>
    </source>
</evidence>
<evidence type="ECO:0000256" key="9">
    <source>
        <dbReference type="ARBA" id="ARBA00023136"/>
    </source>
</evidence>
<feature type="signal peptide" evidence="13">
    <location>
        <begin position="1"/>
        <end position="39"/>
    </location>
</feature>
<dbReference type="Proteomes" id="UP000027446">
    <property type="component" value="Unassembled WGS sequence"/>
</dbReference>
<reference evidence="16 17" key="1">
    <citation type="journal article" date="2014" name="Antonie Van Leeuwenhoek">
        <title>Hyphomonas beringensis sp. nov. and Hyphomonas chukchiensis sp. nov., isolated from surface seawater of the Bering Sea and Chukchi Sea.</title>
        <authorList>
            <person name="Li C."/>
            <person name="Lai Q."/>
            <person name="Li G."/>
            <person name="Dong C."/>
            <person name="Wang J."/>
            <person name="Liao Y."/>
            <person name="Shao Z."/>
        </authorList>
    </citation>
    <scope>NUCLEOTIDE SEQUENCE [LARGE SCALE GENOMIC DNA]</scope>
    <source>
        <strain evidence="16 17">MHS-3</strain>
    </source>
</reference>
<organism evidence="16 17">
    <name type="scientific">Hyphomonas adhaerens MHS-3</name>
    <dbReference type="NCBI Taxonomy" id="1280949"/>
    <lineage>
        <taxon>Bacteria</taxon>
        <taxon>Pseudomonadati</taxon>
        <taxon>Pseudomonadota</taxon>
        <taxon>Alphaproteobacteria</taxon>
        <taxon>Hyphomonadales</taxon>
        <taxon>Hyphomonadaceae</taxon>
        <taxon>Hyphomonas</taxon>
    </lineage>
</organism>
<evidence type="ECO:0000256" key="10">
    <source>
        <dbReference type="ARBA" id="ARBA00023237"/>
    </source>
</evidence>
<dbReference type="eggNOG" id="COG4771">
    <property type="taxonomic scope" value="Bacteria"/>
</dbReference>
<feature type="domain" description="TonB-dependent receptor plug" evidence="15">
    <location>
        <begin position="71"/>
        <end position="181"/>
    </location>
</feature>
<evidence type="ECO:0000256" key="12">
    <source>
        <dbReference type="RuleBase" id="RU003357"/>
    </source>
</evidence>
<dbReference type="SUPFAM" id="SSF56935">
    <property type="entry name" value="Porins"/>
    <property type="match status" value="1"/>
</dbReference>
<protein>
    <submittedName>
        <fullName evidence="16">TonB-dependent receptor</fullName>
    </submittedName>
</protein>
<keyword evidence="9 11" id="KW-0472">Membrane</keyword>
<comment type="subcellular location">
    <subcellularLocation>
        <location evidence="1 11">Cell outer membrane</location>
        <topology evidence="1 11">Multi-pass membrane protein</topology>
    </subcellularLocation>
</comment>
<dbReference type="STRING" id="1280949.HAD_10030"/>
<dbReference type="CDD" id="cd01347">
    <property type="entry name" value="ligand_gated_channel"/>
    <property type="match status" value="1"/>
</dbReference>
<dbReference type="AlphaFoldDB" id="A0A069E7G8"/>
<dbReference type="Pfam" id="PF07715">
    <property type="entry name" value="Plug"/>
    <property type="match status" value="1"/>
</dbReference>
<dbReference type="EMBL" id="ARYH01000001">
    <property type="protein sequence ID" value="KCZ86017.1"/>
    <property type="molecule type" value="Genomic_DNA"/>
</dbReference>
<evidence type="ECO:0000256" key="1">
    <source>
        <dbReference type="ARBA" id="ARBA00004571"/>
    </source>
</evidence>
<keyword evidence="8 12" id="KW-0798">TonB box</keyword>
<comment type="caution">
    <text evidence="16">The sequence shown here is derived from an EMBL/GenBank/DDBJ whole genome shotgun (WGS) entry which is preliminary data.</text>
</comment>
<keyword evidence="4" id="KW-0410">Iron transport</keyword>
<dbReference type="InterPro" id="IPR036942">
    <property type="entry name" value="Beta-barrel_TonB_sf"/>
</dbReference>
<evidence type="ECO:0000259" key="14">
    <source>
        <dbReference type="Pfam" id="PF00593"/>
    </source>
</evidence>
<dbReference type="PATRIC" id="fig|1280949.3.peg.2053"/>
<name>A0A069E7G8_9PROT</name>
<evidence type="ECO:0000313" key="17">
    <source>
        <dbReference type="Proteomes" id="UP000027446"/>
    </source>
</evidence>
<keyword evidence="3 11" id="KW-1134">Transmembrane beta strand</keyword>
<proteinExistence type="inferred from homology"/>
<keyword evidence="13" id="KW-0732">Signal</keyword>
<sequence>MLNGVTRNESACRSRMKTRILVTSALFSIASPIASQAFAQQADEAVATNAPDTSRQLDTVTVTARRVEENLQNAPVAVTAFNANDLELRAAEQLDDVARFSPNVAAYPGAFSVSDSGQLFIRGIGQFDYIVTTDPGVGVYLDGVYLARTTGNLLDLADVERIEVLRGPQGTLYGKNALGGAVNVVTRKPSNDARGKAAVTVGEYNRIDAYGFLSGPLVKDKLAGSIAVMTQNRDGYVERVLEPGKTQGGTDSQAARVALRWTPTESFSFDLAGDYTSSDTEQGPYRYAGRFTDDPAVLYTLLDPGGVDQYDTDNLLESYATGDNYVEVDIWGISGTAEWELGNSTLSSISSFRSSEIANLGDLDGTPFSILTEYDDISQEQFSQELRLSGTSMDGKLNYTSGLFYLTEDADQYINVDILSDLPVLPAPGILDRIVSANQKQESYAAYGQADYTLNEKWSVTGGLRYTYEEKKATLSTFRDTLGFYELAPGTYTESWDALTPRIGLNYQYSDSVLFYGSVAQGFKSGGFNGRATSLDTVGPFDPENVWTYELGLKSELFSRRLRFNAAAFMNDYEDLQFSVSSLADDGVTLLIGLENAAAAEINGFEMEVVAVPADNLDVSFSLGYLDAKFTEVSPQADEITADSKLMGAPEWTTSLAAQYRIPVHGLGEFTLAGDYSYRSKIYFNPLNTEGITGALELVNAQVSFAPENSNIQFTAGVTNLFDEEYYASGLGPAGLGMIRGVVGRPQEWFARATYSF</sequence>
<keyword evidence="2 11" id="KW-0813">Transport</keyword>
<feature type="chain" id="PRO_5001660793" evidence="13">
    <location>
        <begin position="40"/>
        <end position="757"/>
    </location>
</feature>
<dbReference type="InterPro" id="IPR000531">
    <property type="entry name" value="Beta-barrel_TonB"/>
</dbReference>
<keyword evidence="6" id="KW-0408">Iron</keyword>
<evidence type="ECO:0000313" key="16">
    <source>
        <dbReference type="EMBL" id="KCZ86017.1"/>
    </source>
</evidence>
<evidence type="ECO:0000256" key="4">
    <source>
        <dbReference type="ARBA" id="ARBA00022496"/>
    </source>
</evidence>
<evidence type="ECO:0000256" key="3">
    <source>
        <dbReference type="ARBA" id="ARBA00022452"/>
    </source>
</evidence>
<dbReference type="InterPro" id="IPR039426">
    <property type="entry name" value="TonB-dep_rcpt-like"/>
</dbReference>
<dbReference type="PANTHER" id="PTHR32552">
    <property type="entry name" value="FERRICHROME IRON RECEPTOR-RELATED"/>
    <property type="match status" value="1"/>
</dbReference>
<evidence type="ECO:0000256" key="13">
    <source>
        <dbReference type="SAM" id="SignalP"/>
    </source>
</evidence>
<comment type="similarity">
    <text evidence="11 12">Belongs to the TonB-dependent receptor family.</text>
</comment>
<keyword evidence="7" id="KW-0406">Ion transport</keyword>
<dbReference type="GO" id="GO:0006826">
    <property type="term" value="P:iron ion transport"/>
    <property type="evidence" value="ECO:0007669"/>
    <property type="project" value="UniProtKB-KW"/>
</dbReference>
<dbReference type="PANTHER" id="PTHR32552:SF81">
    <property type="entry name" value="TONB-DEPENDENT OUTER MEMBRANE RECEPTOR"/>
    <property type="match status" value="1"/>
</dbReference>
<evidence type="ECO:0000259" key="15">
    <source>
        <dbReference type="Pfam" id="PF07715"/>
    </source>
</evidence>
<dbReference type="PROSITE" id="PS52016">
    <property type="entry name" value="TONB_DEPENDENT_REC_3"/>
    <property type="match status" value="1"/>
</dbReference>
<evidence type="ECO:0000256" key="7">
    <source>
        <dbReference type="ARBA" id="ARBA00023065"/>
    </source>
</evidence>
<dbReference type="Pfam" id="PF00593">
    <property type="entry name" value="TonB_dep_Rec_b-barrel"/>
    <property type="match status" value="1"/>
</dbReference>
<evidence type="ECO:0000256" key="6">
    <source>
        <dbReference type="ARBA" id="ARBA00023004"/>
    </source>
</evidence>
<dbReference type="InterPro" id="IPR012910">
    <property type="entry name" value="Plug_dom"/>
</dbReference>
<evidence type="ECO:0000256" key="5">
    <source>
        <dbReference type="ARBA" id="ARBA00022692"/>
    </source>
</evidence>
<keyword evidence="10 11" id="KW-0998">Cell outer membrane</keyword>
<dbReference type="Gene3D" id="2.40.170.20">
    <property type="entry name" value="TonB-dependent receptor, beta-barrel domain"/>
    <property type="match status" value="1"/>
</dbReference>
<evidence type="ECO:0000256" key="8">
    <source>
        <dbReference type="ARBA" id="ARBA00023077"/>
    </source>
</evidence>
<dbReference type="GO" id="GO:0009279">
    <property type="term" value="C:cell outer membrane"/>
    <property type="evidence" value="ECO:0007669"/>
    <property type="project" value="UniProtKB-SubCell"/>
</dbReference>